<dbReference type="InterPro" id="IPR003616">
    <property type="entry name" value="Post-SET_dom"/>
</dbReference>
<dbReference type="InterPro" id="IPR001214">
    <property type="entry name" value="SET_dom"/>
</dbReference>
<keyword evidence="2" id="KW-0158">Chromosome</keyword>
<gene>
    <name evidence="12" type="primary">LOC110974024</name>
</gene>
<keyword evidence="3" id="KW-0489">Methyltransferase</keyword>
<evidence type="ECO:0000256" key="4">
    <source>
        <dbReference type="ARBA" id="ARBA00022679"/>
    </source>
</evidence>
<dbReference type="SMART" id="SM00317">
    <property type="entry name" value="SET"/>
    <property type="match status" value="1"/>
</dbReference>
<evidence type="ECO:0000256" key="3">
    <source>
        <dbReference type="ARBA" id="ARBA00022603"/>
    </source>
</evidence>
<keyword evidence="5" id="KW-0949">S-adenosyl-L-methionine</keyword>
<dbReference type="Proteomes" id="UP000694845">
    <property type="component" value="Unplaced"/>
</dbReference>
<dbReference type="InterPro" id="IPR007728">
    <property type="entry name" value="Pre-SET_dom"/>
</dbReference>
<accession>A0A8B7XLH8</accession>
<feature type="domain" description="Post-SET" evidence="10">
    <location>
        <begin position="248"/>
        <end position="264"/>
    </location>
</feature>
<dbReference type="AlphaFoldDB" id="A0A8B7XLH8"/>
<dbReference type="InterPro" id="IPR046341">
    <property type="entry name" value="SET_dom_sf"/>
</dbReference>
<evidence type="ECO:0000256" key="6">
    <source>
        <dbReference type="ARBA" id="ARBA00022723"/>
    </source>
</evidence>
<keyword evidence="4" id="KW-0808">Transferase</keyword>
<dbReference type="GO" id="GO:0005634">
    <property type="term" value="C:nucleus"/>
    <property type="evidence" value="ECO:0007669"/>
    <property type="project" value="InterPro"/>
</dbReference>
<dbReference type="InterPro" id="IPR050973">
    <property type="entry name" value="H3K9_Histone-Lys_N-MTase"/>
</dbReference>
<comment type="subcellular location">
    <subcellularLocation>
        <location evidence="1">Chromosome</location>
    </subcellularLocation>
</comment>
<evidence type="ECO:0000259" key="8">
    <source>
        <dbReference type="PROSITE" id="PS50280"/>
    </source>
</evidence>
<dbReference type="OrthoDB" id="616263at2759"/>
<feature type="domain" description="Pre-SET" evidence="9">
    <location>
        <begin position="43"/>
        <end position="105"/>
    </location>
</feature>
<dbReference type="SUPFAM" id="SSF82199">
    <property type="entry name" value="SET domain"/>
    <property type="match status" value="1"/>
</dbReference>
<evidence type="ECO:0000313" key="12">
    <source>
        <dbReference type="RefSeq" id="XP_022081012.1"/>
    </source>
</evidence>
<evidence type="ECO:0000256" key="1">
    <source>
        <dbReference type="ARBA" id="ARBA00004286"/>
    </source>
</evidence>
<dbReference type="PANTHER" id="PTHR46223:SF3">
    <property type="entry name" value="HISTONE-LYSINE N-METHYLTRANSFERASE SET-23"/>
    <property type="match status" value="1"/>
</dbReference>
<dbReference type="GO" id="GO:0042054">
    <property type="term" value="F:histone methyltransferase activity"/>
    <property type="evidence" value="ECO:0007669"/>
    <property type="project" value="InterPro"/>
</dbReference>
<dbReference type="GO" id="GO:0032259">
    <property type="term" value="P:methylation"/>
    <property type="evidence" value="ECO:0007669"/>
    <property type="project" value="UniProtKB-KW"/>
</dbReference>
<dbReference type="KEGG" id="aplc:110974024"/>
<evidence type="ECO:0000259" key="10">
    <source>
        <dbReference type="PROSITE" id="PS50868"/>
    </source>
</evidence>
<dbReference type="GO" id="GO:0008270">
    <property type="term" value="F:zinc ion binding"/>
    <property type="evidence" value="ECO:0007669"/>
    <property type="project" value="InterPro"/>
</dbReference>
<dbReference type="GeneID" id="110974024"/>
<name>A0A8B7XLH8_ACAPL</name>
<evidence type="ECO:0000256" key="5">
    <source>
        <dbReference type="ARBA" id="ARBA00022691"/>
    </source>
</evidence>
<dbReference type="Gene3D" id="2.170.270.10">
    <property type="entry name" value="SET domain"/>
    <property type="match status" value="1"/>
</dbReference>
<dbReference type="Pfam" id="PF00856">
    <property type="entry name" value="SET"/>
    <property type="match status" value="1"/>
</dbReference>
<evidence type="ECO:0000313" key="11">
    <source>
        <dbReference type="Proteomes" id="UP000694845"/>
    </source>
</evidence>
<keyword evidence="11" id="KW-1185">Reference proteome</keyword>
<dbReference type="PROSITE" id="PS50280">
    <property type="entry name" value="SET"/>
    <property type="match status" value="1"/>
</dbReference>
<sequence>MNHLISPQSTDNVILPAEINFKYTPTHVPGPGLDKHPSEIIYEGCNCVAPSCTLQCPCITRHGANYDNAGHFIKGPSTTESQPVFECNASCKCGPECINRVIQNGPLFPLHVFTTARKGYGLQSPVPIPKDRFVCEYAGEVLTLKEAQKRTGEMKPQDLNFIMVVRESLASGAVITTPIDLTHIGNIGRFINHSCQPNLYLVTVRVDNDIPRVAMFARRDIDAHKELTYSYWGDHAPQAASDETHEGQQSECFCDSENCVGFLPCSGGIYETGM</sequence>
<feature type="domain" description="SET" evidence="8">
    <location>
        <begin position="108"/>
        <end position="232"/>
    </location>
</feature>
<dbReference type="RefSeq" id="XP_022081012.1">
    <property type="nucleotide sequence ID" value="XM_022225320.1"/>
</dbReference>
<dbReference type="PROSITE" id="PS50867">
    <property type="entry name" value="PRE_SET"/>
    <property type="match status" value="1"/>
</dbReference>
<organism evidence="11 12">
    <name type="scientific">Acanthaster planci</name>
    <name type="common">Crown-of-thorns starfish</name>
    <dbReference type="NCBI Taxonomy" id="133434"/>
    <lineage>
        <taxon>Eukaryota</taxon>
        <taxon>Metazoa</taxon>
        <taxon>Echinodermata</taxon>
        <taxon>Eleutherozoa</taxon>
        <taxon>Asterozoa</taxon>
        <taxon>Asteroidea</taxon>
        <taxon>Valvatacea</taxon>
        <taxon>Valvatida</taxon>
        <taxon>Acanthasteridae</taxon>
        <taxon>Acanthaster</taxon>
    </lineage>
</organism>
<dbReference type="OMA" id="VDSMVPK"/>
<reference evidence="12" key="1">
    <citation type="submission" date="2025-08" db="UniProtKB">
        <authorList>
            <consortium name="RefSeq"/>
        </authorList>
    </citation>
    <scope>IDENTIFICATION</scope>
</reference>
<proteinExistence type="predicted"/>
<dbReference type="Pfam" id="PF05033">
    <property type="entry name" value="Pre-SET"/>
    <property type="match status" value="1"/>
</dbReference>
<keyword evidence="7" id="KW-0862">Zinc</keyword>
<evidence type="ECO:0000259" key="9">
    <source>
        <dbReference type="PROSITE" id="PS50867"/>
    </source>
</evidence>
<dbReference type="PROSITE" id="PS50868">
    <property type="entry name" value="POST_SET"/>
    <property type="match status" value="1"/>
</dbReference>
<keyword evidence="6" id="KW-0479">Metal-binding</keyword>
<protein>
    <submittedName>
        <fullName evidence="12">Histone-lysine N-methyltransferase SETMAR-like</fullName>
    </submittedName>
</protein>
<evidence type="ECO:0000256" key="7">
    <source>
        <dbReference type="ARBA" id="ARBA00022833"/>
    </source>
</evidence>
<dbReference type="GO" id="GO:0005694">
    <property type="term" value="C:chromosome"/>
    <property type="evidence" value="ECO:0007669"/>
    <property type="project" value="UniProtKB-SubCell"/>
</dbReference>
<dbReference type="PANTHER" id="PTHR46223">
    <property type="entry name" value="HISTONE-LYSINE N-METHYLTRANSFERASE SUV39H"/>
    <property type="match status" value="1"/>
</dbReference>
<evidence type="ECO:0000256" key="2">
    <source>
        <dbReference type="ARBA" id="ARBA00022454"/>
    </source>
</evidence>